<dbReference type="PRINTS" id="PR01346">
    <property type="entry name" value="HELNAPAPROT"/>
</dbReference>
<keyword evidence="5" id="KW-1185">Reference proteome</keyword>
<dbReference type="CDD" id="cd01043">
    <property type="entry name" value="DPS"/>
    <property type="match status" value="1"/>
</dbReference>
<dbReference type="AlphaFoldDB" id="A0A0W0YWX1"/>
<dbReference type="STRING" id="452.Lspi_2594"/>
<dbReference type="Proteomes" id="UP000054877">
    <property type="component" value="Unassembled WGS sequence"/>
</dbReference>
<protein>
    <submittedName>
        <fullName evidence="4">DNA-binding protein</fullName>
    </submittedName>
</protein>
<dbReference type="InterPro" id="IPR012347">
    <property type="entry name" value="Ferritin-like"/>
</dbReference>
<dbReference type="GO" id="GO:0003677">
    <property type="term" value="F:DNA binding"/>
    <property type="evidence" value="ECO:0007669"/>
    <property type="project" value="UniProtKB-KW"/>
</dbReference>
<accession>A0A0W0YWX1</accession>
<dbReference type="GO" id="GO:0008199">
    <property type="term" value="F:ferric iron binding"/>
    <property type="evidence" value="ECO:0007669"/>
    <property type="project" value="InterPro"/>
</dbReference>
<dbReference type="PATRIC" id="fig|452.5.peg.2867"/>
<dbReference type="PIRSF" id="PIRSF005900">
    <property type="entry name" value="Dps"/>
    <property type="match status" value="1"/>
</dbReference>
<evidence type="ECO:0000256" key="2">
    <source>
        <dbReference type="RuleBase" id="RU003875"/>
    </source>
</evidence>
<dbReference type="PROSITE" id="PS00818">
    <property type="entry name" value="DPS_1"/>
    <property type="match status" value="1"/>
</dbReference>
<organism evidence="4 5">
    <name type="scientific">Legionella spiritensis</name>
    <dbReference type="NCBI Taxonomy" id="452"/>
    <lineage>
        <taxon>Bacteria</taxon>
        <taxon>Pseudomonadati</taxon>
        <taxon>Pseudomonadota</taxon>
        <taxon>Gammaproteobacteria</taxon>
        <taxon>Legionellales</taxon>
        <taxon>Legionellaceae</taxon>
        <taxon>Legionella</taxon>
    </lineage>
</organism>
<dbReference type="InterPro" id="IPR002177">
    <property type="entry name" value="DPS_DNA-bd"/>
</dbReference>
<dbReference type="InterPro" id="IPR009078">
    <property type="entry name" value="Ferritin-like_SF"/>
</dbReference>
<evidence type="ECO:0000256" key="1">
    <source>
        <dbReference type="ARBA" id="ARBA00009497"/>
    </source>
</evidence>
<sequence>MSDIVKKLKIILADTYALYLKTQNYHWHVTGPQFKILHELFEMQYTELAQAVDDVAERILIIGHRAPATFKEFEELKRIKDGDSNRNADQMVTELSEDHDTLVKDLNQAMKLAQESNDEGTVSLLAERISAHEKARWMLRASEKKNA</sequence>
<keyword evidence="4" id="KW-0238">DNA-binding</keyword>
<dbReference type="PANTHER" id="PTHR42932:SF3">
    <property type="entry name" value="DNA PROTECTION DURING STARVATION PROTEIN"/>
    <property type="match status" value="1"/>
</dbReference>
<dbReference type="InterPro" id="IPR008331">
    <property type="entry name" value="Ferritin_DPS_dom"/>
</dbReference>
<gene>
    <name evidence="4" type="ORF">Lspi_2594</name>
</gene>
<reference evidence="4 5" key="1">
    <citation type="submission" date="2015-11" db="EMBL/GenBank/DDBJ databases">
        <title>Genomic analysis of 38 Legionella species identifies large and diverse effector repertoires.</title>
        <authorList>
            <person name="Burstein D."/>
            <person name="Amaro F."/>
            <person name="Zusman T."/>
            <person name="Lifshitz Z."/>
            <person name="Cohen O."/>
            <person name="Gilbert J.A."/>
            <person name="Pupko T."/>
            <person name="Shuman H.A."/>
            <person name="Segal G."/>
        </authorList>
    </citation>
    <scope>NUCLEOTIDE SEQUENCE [LARGE SCALE GENOMIC DNA]</scope>
    <source>
        <strain evidence="4 5">Mt.St.Helens-9</strain>
    </source>
</reference>
<dbReference type="Pfam" id="PF00210">
    <property type="entry name" value="Ferritin"/>
    <property type="match status" value="1"/>
</dbReference>
<dbReference type="PANTHER" id="PTHR42932">
    <property type="entry name" value="GENERAL STRESS PROTEIN 20U"/>
    <property type="match status" value="1"/>
</dbReference>
<dbReference type="GO" id="GO:0016722">
    <property type="term" value="F:oxidoreductase activity, acting on metal ions"/>
    <property type="evidence" value="ECO:0007669"/>
    <property type="project" value="InterPro"/>
</dbReference>
<comment type="similarity">
    <text evidence="1 2">Belongs to the Dps family.</text>
</comment>
<dbReference type="Gene3D" id="1.20.1260.10">
    <property type="match status" value="1"/>
</dbReference>
<dbReference type="PROSITE" id="PS00819">
    <property type="entry name" value="DPS_2"/>
    <property type="match status" value="1"/>
</dbReference>
<dbReference type="SUPFAM" id="SSF47240">
    <property type="entry name" value="Ferritin-like"/>
    <property type="match status" value="1"/>
</dbReference>
<evidence type="ECO:0000313" key="4">
    <source>
        <dbReference type="EMBL" id="KTD61352.1"/>
    </source>
</evidence>
<dbReference type="InterPro" id="IPR023188">
    <property type="entry name" value="DPS_DNA-bd_CS"/>
</dbReference>
<proteinExistence type="inferred from homology"/>
<comment type="caution">
    <text evidence="4">The sequence shown here is derived from an EMBL/GenBank/DDBJ whole genome shotgun (WGS) entry which is preliminary data.</text>
</comment>
<feature type="domain" description="Ferritin/DPS" evidence="3">
    <location>
        <begin position="6"/>
        <end position="141"/>
    </location>
</feature>
<dbReference type="RefSeq" id="WP_058484509.1">
    <property type="nucleotide sequence ID" value="NZ_CAAAII010000007.1"/>
</dbReference>
<evidence type="ECO:0000313" key="5">
    <source>
        <dbReference type="Proteomes" id="UP000054877"/>
    </source>
</evidence>
<dbReference type="EMBL" id="LNYX01000032">
    <property type="protein sequence ID" value="KTD61352.1"/>
    <property type="molecule type" value="Genomic_DNA"/>
</dbReference>
<dbReference type="OrthoDB" id="9797687at2"/>
<name>A0A0W0YWX1_LEGSP</name>
<evidence type="ECO:0000259" key="3">
    <source>
        <dbReference type="Pfam" id="PF00210"/>
    </source>
</evidence>